<gene>
    <name evidence="5" type="ORF">PCAMFM013_S006g000502</name>
</gene>
<dbReference type="FunFam" id="3.40.50.12780:FF:000014">
    <property type="entry name" value="Nonribosomal peptide synthetase 1"/>
    <property type="match status" value="2"/>
</dbReference>
<dbReference type="Gene3D" id="3.30.559.10">
    <property type="entry name" value="Chloramphenicol acetyltransferase-like domain"/>
    <property type="match status" value="2"/>
</dbReference>
<dbReference type="InterPro" id="IPR020845">
    <property type="entry name" value="AMP-binding_CS"/>
</dbReference>
<dbReference type="PROSITE" id="PS50075">
    <property type="entry name" value="CARRIER"/>
    <property type="match status" value="3"/>
</dbReference>
<keyword evidence="1" id="KW-0596">Phosphopantetheine</keyword>
<dbReference type="InterPro" id="IPR009081">
    <property type="entry name" value="PP-bd_ACP"/>
</dbReference>
<dbReference type="FunFam" id="1.10.1200.10:FF:000005">
    <property type="entry name" value="Nonribosomal peptide synthetase 1"/>
    <property type="match status" value="1"/>
</dbReference>
<dbReference type="PANTHER" id="PTHR45527:SF1">
    <property type="entry name" value="FATTY ACID SYNTHASE"/>
    <property type="match status" value="1"/>
</dbReference>
<dbReference type="FunFam" id="3.30.559.30:FF:000003">
    <property type="entry name" value="Nonribosomal peptide synthase SidD"/>
    <property type="match status" value="2"/>
</dbReference>
<keyword evidence="6" id="KW-1185">Reference proteome</keyword>
<dbReference type="GO" id="GO:0016874">
    <property type="term" value="F:ligase activity"/>
    <property type="evidence" value="ECO:0007669"/>
    <property type="project" value="UniProtKB-KW"/>
</dbReference>
<feature type="domain" description="Carrier" evidence="4">
    <location>
        <begin position="767"/>
        <end position="843"/>
    </location>
</feature>
<proteinExistence type="predicted"/>
<dbReference type="Gene3D" id="3.30.300.30">
    <property type="match status" value="3"/>
</dbReference>
<dbReference type="InterPro" id="IPR042099">
    <property type="entry name" value="ANL_N_sf"/>
</dbReference>
<dbReference type="Gene3D" id="2.30.38.10">
    <property type="entry name" value="Luciferase, Domain 3"/>
    <property type="match status" value="1"/>
</dbReference>
<dbReference type="InterPro" id="IPR000873">
    <property type="entry name" value="AMP-dep_synth/lig_dom"/>
</dbReference>
<dbReference type="EMBL" id="HG793139">
    <property type="protein sequence ID" value="CRL21962.1"/>
    <property type="molecule type" value="Genomic_DNA"/>
</dbReference>
<dbReference type="Pfam" id="PF07993">
    <property type="entry name" value="NAD_binding_4"/>
    <property type="match status" value="1"/>
</dbReference>
<dbReference type="SUPFAM" id="SSF56801">
    <property type="entry name" value="Acetyl-CoA synthetase-like"/>
    <property type="match status" value="3"/>
</dbReference>
<dbReference type="InterPro" id="IPR001242">
    <property type="entry name" value="Condensation_dom"/>
</dbReference>
<evidence type="ECO:0000313" key="5">
    <source>
        <dbReference type="EMBL" id="CRL21962.1"/>
    </source>
</evidence>
<dbReference type="InterPro" id="IPR036291">
    <property type="entry name" value="NAD(P)-bd_dom_sf"/>
</dbReference>
<dbReference type="InterPro" id="IPR045851">
    <property type="entry name" value="AMP-bd_C_sf"/>
</dbReference>
<dbReference type="FunFam" id="3.30.300.30:FF:000015">
    <property type="entry name" value="Nonribosomal peptide synthase SidD"/>
    <property type="match status" value="3"/>
</dbReference>
<name>A0A0G4P6K8_PENC3</name>
<reference evidence="5 6" key="1">
    <citation type="journal article" date="2014" name="Nat. Commun.">
        <title>Multiple recent horizontal transfers of a large genomic region in cheese making fungi.</title>
        <authorList>
            <person name="Cheeseman K."/>
            <person name="Ropars J."/>
            <person name="Renault P."/>
            <person name="Dupont J."/>
            <person name="Gouzy J."/>
            <person name="Branca A."/>
            <person name="Abraham A.L."/>
            <person name="Ceppi M."/>
            <person name="Conseiller E."/>
            <person name="Debuchy R."/>
            <person name="Malagnac F."/>
            <person name="Goarin A."/>
            <person name="Silar P."/>
            <person name="Lacoste S."/>
            <person name="Sallet E."/>
            <person name="Bensimon A."/>
            <person name="Giraud T."/>
            <person name="Brygoo Y."/>
        </authorList>
    </citation>
    <scope>NUCLEOTIDE SEQUENCE [LARGE SCALE GENOMIC DNA]</scope>
    <source>
        <strain evidence="6">FM 013</strain>
    </source>
</reference>
<protein>
    <submittedName>
        <fullName evidence="5">AMP-dependent synthetase/ligase</fullName>
    </submittedName>
</protein>
<sequence length="3452" mass="379208">MAIQVDHTLTPKAPGGSQNINVKDLEHIPIKLPPLTTFCDDYHVSLPRLLKLIWSTVLKTYTGSNDVSFRCVFPPPAGHKQTWEEHVSYFEMVQDIPVMDLLKDDTQNWNREVRNHDIEGCDTLLFWKLGSAGVSSLYQEFDTSNIRIFVTIEDSAGGVDAAMHYSRPEVGELQARSMAAAVTLAATAIVDCPFVTLAEVNLCGEHDLRLLQKWNDVEQVWRDECVHESISRWSAESPERLAVSAWDGDLSYGDLDHLSSNLAVHLIGLGVGPDQYVAICFEKSKWLIVSIMGVIKAGGAYAILEPTYTLPRMQNICTELQITIIVASDSLTPTAKKLSERIVTLREDSGFLCKSLCKSQHERRTINSPVQPHNALYVVFSSGSTGKPKGIIVDHGAFGSWGMATAGSISLDSHARVLQFASFAFLVAHRDVLLTLMLGACICVPSEKDRLNHLEVFMTKHQVNWANLTPSVAALLNPAQIPALKTLVFTGEPMSLTSLTVWAGRLNLIYAYGQAESVSISCVRKNPTLDEDRMNIGHRVGKGIWLVDPLDHDKLVPVGAVGELIVEGPAIARGYIDSEKTAQAFLRDTAWLGKVRPLGYRTRLYKTGDLAQYNGDGSIRFICRKDNAVKLHGQRVELDEVEHHIRGCIAKMSDTDIHDVVVDLASWEDNLKLTVFLGLSHTSPESSGDILLGPLDRAPAFLNELESRLEADNVPRSMIPTLLIPLSRIPLNPSGKTDRKRLRLIVSAMTPEEAAWCTGSNNSTVEVAQTKEELSLQELWSSVLHIAGSSIDRNDNFFRRGGNSIAAMKLAALAQESGTILNFNDIFVHPTLSAQAHFVGGRTAEQFKYNTEPFGLITGEGTQQELLNFSANECSVSTSQIQDIYPTTPMQEGLIALTTLHPHTYVSRQVYELQKDVSFTKFEEAWKAVFDANPPLRTRLIQCPDGQTFQVVVRGQFCFQIVDLDLNEYLQQDKARLMQPGRPLARLAIIRGTMGHPDVCVFSVHHSVYDAWTIPLLLEQVNAAYQGSSLPQRPFSPFVNYVCKSNQDAMNHWVSEFSGLQADPFPPLPNPTYIPTVTRSEQLDISLPSTPDGNSSITLSNRIVLAWALTVARYTVSHDVVFGLTVSGRGAPVPGIDKVAGPTIATIPLRVQLRPTASVQDELEALQDHLIATVPFEQYGLQNINKLGEDAERACKFQSLLVIQQTSTQLDNGILRSSPISNTPPMLHTYALTLMCTPAINGRSVHLEVMYDATVLPEAQVQRLMKLFSHVLTQVNLSPDQSIKGVSGLIPEDLEQLRTWNGPPPSPSQLSINDLIKQHSLSQPKAIAIDAWDGSFSYGELEDRSSIFAVTLADQGVQPEKFVPLCFEKSKWVAVAMLAVIKAGGAFILLDPSHPIQRLQAICQETQASVVVCSEAQVDTASQLCCSRVLPLGKQHGGQKATLSGNTNGKPILTAHSNNVLFAVYTSGSTGKPKGVAIEHSALATNAALAGPKLQLNKKSRVFQFASHAFDFAAADYLFTLACGGCVCVPNEAASRDSLAKTMNEMYVNWAFLTPSVARALDPNAVPKLRVLVIGGEAAKQVDLDRWAERVRLINIYGPAECTVLSTMQTTIHKTSNPANIGCGLASVCWLVVPGNSDQLAPIGSVGEVLIEGPNVGRGYIGDTQQSNLSPFIPFPKWLRSLRLGKEREGRLYKTGDLARYSPANDGSLEIIGRSDQQVKLRGQRIELGEIEYNVAQCMPTAADIVVEVITSSHLHNAMLVAFISDQQQHRTIEGKESSIFLPPDTRFQASVTQTELALRDSLPRHMVPTLFILLGYLPLTPSGKANRHLLKEMASSLPRKELDAYRSSGNSAKTPPSTTLEKTIQRLMSEVLHLDQDEIGMDDHFFHLGGDSISAMAIAAQAQRAGMQLGVADILTNPRLSALTAVVMHRPNLGHDIDGEEDRSSVDPTPFSLISCKNDYEGIVQAATDQCSLKREQIEDIYPCTPMQEGLFALTMHQPEAYVWKLVLELADGINLTRFQDAWNSVYQANPILRTRITSAGTDGHLFQVVSRSHIVWSSSSGISVRPGAPLFNIRIIPPQESEGIQRPRVVLMLHHAIYDEVSIKSIFGQLEKAYNGMVLQPRPYSPFVHYCSFLSTTEKQDVAAEFWKGELADATSATFPVVPADGYTLQTSKSLAHNFPFQFNPIVGAPLASVVQLAWGMVVSQFTGENDVVFGTVVSGRGAVLRDIDLISGPTLATVPFRVRLQPSWTVQEALDEVQLRRARMIPFEQMGLQRIRQLVHSDACRFQNLLVVQSPGDEDIPISSLYRQVRDTTDRGTFDTYPLTVTCTPTGDSIKLQAVFDGDLISTAFMQRILSYFAHLITHLTETWWLPISEIPSISTSDLAQLQAWNENLPPVVEEDFCVHELIRKTVAKSPKAPAICAWDGDLSYEELDCLSSLLEGHLLSLALPPNAIVPIYFEPSKWTSVAVLAVMKAGRAFLLLDSGHPTQRLREICQIVEPAVILSSKSMATRATSLAPVTIITVDGDPTAWNKRQSCILDGPTTGTAVTPDDCVYVVFTSGSTGQPKGIMISHRAFSSMAMAYSRAMGVGPETRGFSFASYAFDVSITDMLDPLITGGCVCVPSGIDRTGNLPEAIGRLRANFIEITPSMLRTFRPEDVPSLRTVVVSGEHLNREVLDTWASKVRLIQAYGPAECCPNSTVRTDLTEDSDPSNIGVGAGCWAWIVDANDHERLAPIGAVGELLVEGPIVGSGYLHNPDKTTASFIQSPRWAKTSAETATERRFYKTGDLVKYDDNGSLIFRGRKDTQVKIRGQRVEVAEIEYHLAQLFPLAAGSAVELLQLEADKSQQLVAFIFCDEEIWSRSDSKDSNDLFPLLGAPSTIKNVFDIKSQLGETLPRYMIPSRYQLWASMPTSLSAKLDRKQLQSELRSPSEKTAVIELYEPISAFHKIDPTNSTALRLNAKILSCLPGERTAGLIDRDFHLSIIGLDSIQLIILVTFIRKEFGVKVAVATLYDPKLTVIGLAAMISGSREAQNGEVELSLPTICLSTEIQDVYRLLNRESKSLRPRKRVFLTGATGLLGSQTLRQLLDDPYVDKVVVHVRAASPGEALKRVVSTATLAQWWSASYLGRIECWPGDLSAPQLGLESEKWRMLCNTDNGSKEKFSAIIHNGAAVHWQAPYQSLKPVNVNSTVDLLSALDQWEHPGSFTFISGGISKSPTQDMNSFMQVLQQANGYCQSKYVAEELVSMFASRQSTHHISIVRPGLIIGTETEGIPNIDDFQWKLVQVCLRMGAYPMEQGHLWLSMADVEEVATSILSATFAHFQQNANTPSVVDVETGSAISRFWELVQDTLGANMKAMKPEAWKQAAESFLDSEDSFRPLMAMVQDSRRGFGTQKPDGAECIRPGVIRKNVQTLVDIGFLSDAQSPGGLKVLGSGKAGNVSAFNRSRLHV</sequence>
<dbReference type="GO" id="GO:0031177">
    <property type="term" value="F:phosphopantetheine binding"/>
    <property type="evidence" value="ECO:0007669"/>
    <property type="project" value="TreeGrafter"/>
</dbReference>
<dbReference type="Pfam" id="PF00501">
    <property type="entry name" value="AMP-binding"/>
    <property type="match status" value="3"/>
</dbReference>
<dbReference type="PROSITE" id="PS00455">
    <property type="entry name" value="AMP_BINDING"/>
    <property type="match status" value="2"/>
</dbReference>
<dbReference type="Gene3D" id="1.10.1200.10">
    <property type="entry name" value="ACP-like"/>
    <property type="match status" value="2"/>
</dbReference>
<evidence type="ECO:0000256" key="2">
    <source>
        <dbReference type="ARBA" id="ARBA00022553"/>
    </source>
</evidence>
<dbReference type="InterPro" id="IPR010080">
    <property type="entry name" value="Thioester_reductase-like_dom"/>
</dbReference>
<evidence type="ECO:0000313" key="6">
    <source>
        <dbReference type="Proteomes" id="UP000053732"/>
    </source>
</evidence>
<dbReference type="SUPFAM" id="SSF51735">
    <property type="entry name" value="NAD(P)-binding Rossmann-fold domains"/>
    <property type="match status" value="1"/>
</dbReference>
<dbReference type="NCBIfam" id="NF003417">
    <property type="entry name" value="PRK04813.1"/>
    <property type="match status" value="3"/>
</dbReference>
<evidence type="ECO:0000259" key="4">
    <source>
        <dbReference type="PROSITE" id="PS50075"/>
    </source>
</evidence>
<keyword evidence="2" id="KW-0597">Phosphoprotein</keyword>
<dbReference type="GO" id="GO:0005737">
    <property type="term" value="C:cytoplasm"/>
    <property type="evidence" value="ECO:0007669"/>
    <property type="project" value="TreeGrafter"/>
</dbReference>
<dbReference type="NCBIfam" id="TIGR01746">
    <property type="entry name" value="Thioester-redct"/>
    <property type="match status" value="1"/>
</dbReference>
<dbReference type="STRING" id="1429867.A0A0G4P6K8"/>
<dbReference type="PANTHER" id="PTHR45527">
    <property type="entry name" value="NONRIBOSOMAL PEPTIDE SYNTHETASE"/>
    <property type="match status" value="1"/>
</dbReference>
<organism evidence="5 6">
    <name type="scientific">Penicillium camemberti (strain FM 013)</name>
    <dbReference type="NCBI Taxonomy" id="1429867"/>
    <lineage>
        <taxon>Eukaryota</taxon>
        <taxon>Fungi</taxon>
        <taxon>Dikarya</taxon>
        <taxon>Ascomycota</taxon>
        <taxon>Pezizomycotina</taxon>
        <taxon>Eurotiomycetes</taxon>
        <taxon>Eurotiomycetidae</taxon>
        <taxon>Eurotiales</taxon>
        <taxon>Aspergillaceae</taxon>
        <taxon>Penicillium</taxon>
    </lineage>
</organism>
<dbReference type="SUPFAM" id="SSF52777">
    <property type="entry name" value="CoA-dependent acyltransferases"/>
    <property type="match status" value="4"/>
</dbReference>
<dbReference type="Gene3D" id="3.40.50.12780">
    <property type="entry name" value="N-terminal domain of ligase-like"/>
    <property type="match status" value="2"/>
</dbReference>
<dbReference type="CDD" id="cd05918">
    <property type="entry name" value="A_NRPS_SidN3_like"/>
    <property type="match status" value="3"/>
</dbReference>
<dbReference type="GO" id="GO:0043041">
    <property type="term" value="P:amino acid activation for nonribosomal peptide biosynthetic process"/>
    <property type="evidence" value="ECO:0007669"/>
    <property type="project" value="TreeGrafter"/>
</dbReference>
<feature type="domain" description="Carrier" evidence="4">
    <location>
        <begin position="2952"/>
        <end position="3032"/>
    </location>
</feature>
<dbReference type="CDD" id="cd19545">
    <property type="entry name" value="FUM14_C_NRPS-like"/>
    <property type="match status" value="2"/>
</dbReference>
<dbReference type="Gene3D" id="3.30.559.30">
    <property type="entry name" value="Nonribosomal peptide synthetase, condensation domain"/>
    <property type="match status" value="3"/>
</dbReference>
<dbReference type="NCBIfam" id="TIGR01733">
    <property type="entry name" value="AA-adenyl-dom"/>
    <property type="match status" value="2"/>
</dbReference>
<dbReference type="Gene3D" id="3.40.50.720">
    <property type="entry name" value="NAD(P)-binding Rossmann-like Domain"/>
    <property type="match status" value="1"/>
</dbReference>
<dbReference type="Proteomes" id="UP000053732">
    <property type="component" value="Unassembled WGS sequence"/>
</dbReference>
<dbReference type="GO" id="GO:0044550">
    <property type="term" value="P:secondary metabolite biosynthetic process"/>
    <property type="evidence" value="ECO:0007669"/>
    <property type="project" value="TreeGrafter"/>
</dbReference>
<dbReference type="InterPro" id="IPR023213">
    <property type="entry name" value="CAT-like_dom_sf"/>
</dbReference>
<evidence type="ECO:0000256" key="1">
    <source>
        <dbReference type="ARBA" id="ARBA00022450"/>
    </source>
</evidence>
<dbReference type="Pfam" id="PF00550">
    <property type="entry name" value="PP-binding"/>
    <property type="match status" value="3"/>
</dbReference>
<keyword evidence="3 5" id="KW-0436">Ligase</keyword>
<feature type="domain" description="Carrier" evidence="4">
    <location>
        <begin position="1856"/>
        <end position="1932"/>
    </location>
</feature>
<dbReference type="InterPro" id="IPR013120">
    <property type="entry name" value="FAR_NAD-bd"/>
</dbReference>
<evidence type="ECO:0000256" key="3">
    <source>
        <dbReference type="ARBA" id="ARBA00022598"/>
    </source>
</evidence>
<dbReference type="InterPro" id="IPR006162">
    <property type="entry name" value="Ppantetheine_attach_site"/>
</dbReference>
<dbReference type="PROSITE" id="PS00012">
    <property type="entry name" value="PHOSPHOPANTETHEINE"/>
    <property type="match status" value="1"/>
</dbReference>
<dbReference type="SUPFAM" id="SSF47336">
    <property type="entry name" value="ACP-like"/>
    <property type="match status" value="2"/>
</dbReference>
<dbReference type="Pfam" id="PF00668">
    <property type="entry name" value="Condensation"/>
    <property type="match status" value="2"/>
</dbReference>
<accession>A0A0G4P6K8</accession>
<dbReference type="Gene3D" id="3.40.50.980">
    <property type="match status" value="2"/>
</dbReference>
<dbReference type="InterPro" id="IPR010071">
    <property type="entry name" value="AA_adenyl_dom"/>
</dbReference>
<dbReference type="InterPro" id="IPR036736">
    <property type="entry name" value="ACP-like_sf"/>
</dbReference>